<keyword evidence="1" id="KW-0479">Metal-binding</keyword>
<evidence type="ECO:0000256" key="2">
    <source>
        <dbReference type="ARBA" id="ARBA00022771"/>
    </source>
</evidence>
<keyword evidence="6" id="KW-1185">Reference proteome</keyword>
<dbReference type="GO" id="GO:0008270">
    <property type="term" value="F:zinc ion binding"/>
    <property type="evidence" value="ECO:0007669"/>
    <property type="project" value="UniProtKB-KW"/>
</dbReference>
<dbReference type="InterPro" id="IPR035898">
    <property type="entry name" value="TAZ_dom_sf"/>
</dbReference>
<dbReference type="EMBL" id="BTRK01000003">
    <property type="protein sequence ID" value="GMR39755.1"/>
    <property type="molecule type" value="Genomic_DNA"/>
</dbReference>
<evidence type="ECO:0000259" key="4">
    <source>
        <dbReference type="Pfam" id="PF02135"/>
    </source>
</evidence>
<keyword evidence="2" id="KW-0863">Zinc-finger</keyword>
<dbReference type="Gene3D" id="1.20.1020.10">
    <property type="entry name" value="TAZ domain"/>
    <property type="match status" value="1"/>
</dbReference>
<evidence type="ECO:0000256" key="3">
    <source>
        <dbReference type="ARBA" id="ARBA00022833"/>
    </source>
</evidence>
<name>A0AAN5CCK9_9BILA</name>
<sequence>MNPYYIKTRKRKLLGADNNNDARSFKMECLDETFARKRRASTVEEEEITPGDQFVFSRNRMKWIHHSNACRWDYCSKKCYWTKSLIAHVKECPNWDCKRTGCIPTKELLMHHNNCRPVEENCRECGNEPEEGLYRGKDYFADHSGDVLRRICGFLDNKSLDALQAVNIRVYNLFQYPREIRELYTKTEFEELRIEKLADGSTIFRFLDFLTKGSGYAHIFVKSGEQKRFHYTEKYEEEARQYIISNFGILDHVISSPIQLSPEFYGGLELALEKFEFKKLYFGSITIDEQFENIYHRSEQLYRF</sequence>
<keyword evidence="3" id="KW-0862">Zinc</keyword>
<dbReference type="AlphaFoldDB" id="A0AAN5CCK9"/>
<dbReference type="SUPFAM" id="SSF57933">
    <property type="entry name" value="TAZ domain"/>
    <property type="match status" value="1"/>
</dbReference>
<evidence type="ECO:0000256" key="1">
    <source>
        <dbReference type="ARBA" id="ARBA00022723"/>
    </source>
</evidence>
<proteinExistence type="predicted"/>
<reference evidence="6" key="1">
    <citation type="submission" date="2022-10" db="EMBL/GenBank/DDBJ databases">
        <title>Genome assembly of Pristionchus species.</title>
        <authorList>
            <person name="Yoshida K."/>
            <person name="Sommer R.J."/>
        </authorList>
    </citation>
    <scope>NUCLEOTIDE SEQUENCE [LARGE SCALE GENOMIC DNA]</scope>
    <source>
        <strain evidence="6">RS5460</strain>
    </source>
</reference>
<evidence type="ECO:0000313" key="6">
    <source>
        <dbReference type="Proteomes" id="UP001328107"/>
    </source>
</evidence>
<gene>
    <name evidence="5" type="ORF">PMAYCL1PPCAC_09950</name>
</gene>
<dbReference type="InterPro" id="IPR000197">
    <property type="entry name" value="Znf_TAZ"/>
</dbReference>
<feature type="domain" description="TAZ-type" evidence="4">
    <location>
        <begin position="59"/>
        <end position="125"/>
    </location>
</feature>
<evidence type="ECO:0000313" key="5">
    <source>
        <dbReference type="EMBL" id="GMR39755.1"/>
    </source>
</evidence>
<accession>A0AAN5CCK9</accession>
<organism evidence="5 6">
    <name type="scientific">Pristionchus mayeri</name>
    <dbReference type="NCBI Taxonomy" id="1317129"/>
    <lineage>
        <taxon>Eukaryota</taxon>
        <taxon>Metazoa</taxon>
        <taxon>Ecdysozoa</taxon>
        <taxon>Nematoda</taxon>
        <taxon>Chromadorea</taxon>
        <taxon>Rhabditida</taxon>
        <taxon>Rhabditina</taxon>
        <taxon>Diplogasteromorpha</taxon>
        <taxon>Diplogasteroidea</taxon>
        <taxon>Neodiplogasteridae</taxon>
        <taxon>Pristionchus</taxon>
    </lineage>
</organism>
<comment type="caution">
    <text evidence="5">The sequence shown here is derived from an EMBL/GenBank/DDBJ whole genome shotgun (WGS) entry which is preliminary data.</text>
</comment>
<dbReference type="Proteomes" id="UP001328107">
    <property type="component" value="Unassembled WGS sequence"/>
</dbReference>
<protein>
    <recommendedName>
        <fullName evidence="4">TAZ-type domain-containing protein</fullName>
    </recommendedName>
</protein>
<dbReference type="Pfam" id="PF02135">
    <property type="entry name" value="zf-TAZ"/>
    <property type="match status" value="1"/>
</dbReference>